<dbReference type="SUPFAM" id="SSF53474">
    <property type="entry name" value="alpha/beta-Hydrolases"/>
    <property type="match status" value="1"/>
</dbReference>
<gene>
    <name evidence="3" type="ORF">NWF35_11870</name>
</gene>
<dbReference type="PRINTS" id="PR00412">
    <property type="entry name" value="EPOXHYDRLASE"/>
</dbReference>
<dbReference type="InterPro" id="IPR029058">
    <property type="entry name" value="AB_hydrolase_fold"/>
</dbReference>
<dbReference type="Gene3D" id="3.40.50.1820">
    <property type="entry name" value="alpha/beta hydrolase"/>
    <property type="match status" value="1"/>
</dbReference>
<evidence type="ECO:0000313" key="3">
    <source>
        <dbReference type="EMBL" id="MDN4594578.1"/>
    </source>
</evidence>
<feature type="domain" description="AB hydrolase-1" evidence="2">
    <location>
        <begin position="35"/>
        <end position="144"/>
    </location>
</feature>
<dbReference type="InterPro" id="IPR050266">
    <property type="entry name" value="AB_hydrolase_sf"/>
</dbReference>
<organism evidence="3 4">
    <name type="scientific">Polycladomyces subterraneus</name>
    <dbReference type="NCBI Taxonomy" id="1016997"/>
    <lineage>
        <taxon>Bacteria</taxon>
        <taxon>Bacillati</taxon>
        <taxon>Bacillota</taxon>
        <taxon>Bacilli</taxon>
        <taxon>Bacillales</taxon>
        <taxon>Thermoactinomycetaceae</taxon>
        <taxon>Polycladomyces</taxon>
    </lineage>
</organism>
<dbReference type="PANTHER" id="PTHR43798">
    <property type="entry name" value="MONOACYLGLYCEROL LIPASE"/>
    <property type="match status" value="1"/>
</dbReference>
<protein>
    <submittedName>
        <fullName evidence="3">Alpha/beta hydrolase</fullName>
    </submittedName>
</protein>
<dbReference type="InterPro" id="IPR000073">
    <property type="entry name" value="AB_hydrolase_1"/>
</dbReference>
<dbReference type="PRINTS" id="PR00111">
    <property type="entry name" value="ABHYDROLASE"/>
</dbReference>
<dbReference type="Proteomes" id="UP001174196">
    <property type="component" value="Unassembled WGS sequence"/>
</dbReference>
<name>A0ABT8IP54_9BACL</name>
<dbReference type="PANTHER" id="PTHR43798:SF31">
    <property type="entry name" value="AB HYDROLASE SUPERFAMILY PROTEIN YCLE"/>
    <property type="match status" value="1"/>
</dbReference>
<evidence type="ECO:0000259" key="2">
    <source>
        <dbReference type="Pfam" id="PF00561"/>
    </source>
</evidence>
<accession>A0ABT8IP54</accession>
<dbReference type="GO" id="GO:0016787">
    <property type="term" value="F:hydrolase activity"/>
    <property type="evidence" value="ECO:0007669"/>
    <property type="project" value="UniProtKB-KW"/>
</dbReference>
<sequence length="270" mass="30370">MPLSLNGGIGVGYFVNVEPDVSIYVEDINPGGSKTIVFIHGWPLSHEQFEYQFDVLPAMGYRCIGIDWRGFGKSDKPMSGYNYDRLADDIRTVVGALQLKNFTLVGHSTGGAIAIHYMARYNGYGVSKLVLIDAAAPIGFTKETANKLLTEALNDRPKMMRGVIDTFFFQYITVPFSDWFFQLGLQAAGWSTAAIIILLRDVRLDDDLQKIFVPTLIIHGIHDKVIPFAQAQELNQKIRNSQLVPFQYSGHGPFWEERDKFNQLLIQFIG</sequence>
<keyword evidence="1 3" id="KW-0378">Hydrolase</keyword>
<dbReference type="InterPro" id="IPR000639">
    <property type="entry name" value="Epox_hydrolase-like"/>
</dbReference>
<comment type="caution">
    <text evidence="3">The sequence shown here is derived from an EMBL/GenBank/DDBJ whole genome shotgun (WGS) entry which is preliminary data.</text>
</comment>
<evidence type="ECO:0000313" key="4">
    <source>
        <dbReference type="Proteomes" id="UP001174196"/>
    </source>
</evidence>
<proteinExistence type="predicted"/>
<evidence type="ECO:0000256" key="1">
    <source>
        <dbReference type="ARBA" id="ARBA00022801"/>
    </source>
</evidence>
<dbReference type="Pfam" id="PF00561">
    <property type="entry name" value="Abhydrolase_1"/>
    <property type="match status" value="1"/>
</dbReference>
<reference evidence="3" key="1">
    <citation type="submission" date="2022-08" db="EMBL/GenBank/DDBJ databases">
        <title>Polycladomyces zharkentsis sp. nov., a novel thermophilic CMC and starch-degrading bacterium isolated from a geothermal spring in Kazakhstan.</title>
        <authorList>
            <person name="Mashzhan A."/>
            <person name="Kistaubaeva A."/>
            <person name="Javier-Lopez R."/>
            <person name="Birkeland N.-K."/>
        </authorList>
    </citation>
    <scope>NUCLEOTIDE SEQUENCE</scope>
    <source>
        <strain evidence="3">KSR 13</strain>
    </source>
</reference>
<dbReference type="EMBL" id="JANRHH010000041">
    <property type="protein sequence ID" value="MDN4594578.1"/>
    <property type="molecule type" value="Genomic_DNA"/>
</dbReference>
<keyword evidence="4" id="KW-1185">Reference proteome</keyword>